<evidence type="ECO:0000313" key="1">
    <source>
        <dbReference type="EMBL" id="KDR16680.1"/>
    </source>
</evidence>
<evidence type="ECO:0000313" key="2">
    <source>
        <dbReference type="Proteomes" id="UP000027135"/>
    </source>
</evidence>
<sequence length="126" mass="14923">MCRYPKKNHFHQLFGNSPRFGNHCSNRSEETNIVDVRSHRGADCDSGHYLVTENLRVRILARKETGQVYRTEKFNVERLIDVETKQEYQLKISNRLATLQNVEENTANREIDDNMTWENIRDNIKI</sequence>
<reference evidence="1 2" key="1">
    <citation type="journal article" date="2014" name="Nat. Commun.">
        <title>Molecular traces of alternative social organization in a termite genome.</title>
        <authorList>
            <person name="Terrapon N."/>
            <person name="Li C."/>
            <person name="Robertson H.M."/>
            <person name="Ji L."/>
            <person name="Meng X."/>
            <person name="Booth W."/>
            <person name="Chen Z."/>
            <person name="Childers C.P."/>
            <person name="Glastad K.M."/>
            <person name="Gokhale K."/>
            <person name="Gowin J."/>
            <person name="Gronenberg W."/>
            <person name="Hermansen R.A."/>
            <person name="Hu H."/>
            <person name="Hunt B.G."/>
            <person name="Huylmans A.K."/>
            <person name="Khalil S.M."/>
            <person name="Mitchell R.D."/>
            <person name="Munoz-Torres M.C."/>
            <person name="Mustard J.A."/>
            <person name="Pan H."/>
            <person name="Reese J.T."/>
            <person name="Scharf M.E."/>
            <person name="Sun F."/>
            <person name="Vogel H."/>
            <person name="Xiao J."/>
            <person name="Yang W."/>
            <person name="Yang Z."/>
            <person name="Yang Z."/>
            <person name="Zhou J."/>
            <person name="Zhu J."/>
            <person name="Brent C.S."/>
            <person name="Elsik C.G."/>
            <person name="Goodisman M.A."/>
            <person name="Liberles D.A."/>
            <person name="Roe R.M."/>
            <person name="Vargo E.L."/>
            <person name="Vilcinskas A."/>
            <person name="Wang J."/>
            <person name="Bornberg-Bauer E."/>
            <person name="Korb J."/>
            <person name="Zhang G."/>
            <person name="Liebig J."/>
        </authorList>
    </citation>
    <scope>NUCLEOTIDE SEQUENCE [LARGE SCALE GENOMIC DNA]</scope>
    <source>
        <tissue evidence="1">Whole organism</tissue>
    </source>
</reference>
<gene>
    <name evidence="1" type="ORF">L798_09070</name>
</gene>
<dbReference type="InParanoid" id="A0A067RD34"/>
<dbReference type="AlphaFoldDB" id="A0A067RD34"/>
<accession>A0A067RD34</accession>
<dbReference type="Proteomes" id="UP000027135">
    <property type="component" value="Unassembled WGS sequence"/>
</dbReference>
<name>A0A067RD34_ZOONE</name>
<dbReference type="EMBL" id="KK852779">
    <property type="protein sequence ID" value="KDR16680.1"/>
    <property type="molecule type" value="Genomic_DNA"/>
</dbReference>
<proteinExistence type="predicted"/>
<organism evidence="1 2">
    <name type="scientific">Zootermopsis nevadensis</name>
    <name type="common">Dampwood termite</name>
    <dbReference type="NCBI Taxonomy" id="136037"/>
    <lineage>
        <taxon>Eukaryota</taxon>
        <taxon>Metazoa</taxon>
        <taxon>Ecdysozoa</taxon>
        <taxon>Arthropoda</taxon>
        <taxon>Hexapoda</taxon>
        <taxon>Insecta</taxon>
        <taxon>Pterygota</taxon>
        <taxon>Neoptera</taxon>
        <taxon>Polyneoptera</taxon>
        <taxon>Dictyoptera</taxon>
        <taxon>Blattodea</taxon>
        <taxon>Blattoidea</taxon>
        <taxon>Termitoidae</taxon>
        <taxon>Termopsidae</taxon>
        <taxon>Zootermopsis</taxon>
    </lineage>
</organism>
<protein>
    <submittedName>
        <fullName evidence="1">Uncharacterized protein</fullName>
    </submittedName>
</protein>
<keyword evidence="2" id="KW-1185">Reference proteome</keyword>